<dbReference type="PANTHER" id="PTHR45755:SF4">
    <property type="entry name" value="ZINC TRANSPORTER 7"/>
    <property type="match status" value="1"/>
</dbReference>
<evidence type="ECO:0000259" key="8">
    <source>
        <dbReference type="Pfam" id="PF01545"/>
    </source>
</evidence>
<dbReference type="RefSeq" id="WP_014745760.1">
    <property type="nucleotide sequence ID" value="NC_017956.1"/>
</dbReference>
<dbReference type="NCBIfam" id="TIGR01297">
    <property type="entry name" value="CDF"/>
    <property type="match status" value="1"/>
</dbReference>
<keyword evidence="4 7" id="KW-1133">Transmembrane helix</keyword>
<feature type="transmembrane region" description="Helical" evidence="7">
    <location>
        <begin position="93"/>
        <end position="114"/>
    </location>
</feature>
<evidence type="ECO:0000313" key="10">
    <source>
        <dbReference type="Proteomes" id="UP000005258"/>
    </source>
</evidence>
<dbReference type="GO" id="GO:0006882">
    <property type="term" value="P:intracellular zinc ion homeostasis"/>
    <property type="evidence" value="ECO:0007669"/>
    <property type="project" value="InterPro"/>
</dbReference>
<dbReference type="NCBIfam" id="NF033827">
    <property type="entry name" value="CDF_efflux_DmeF"/>
    <property type="match status" value="1"/>
</dbReference>
<dbReference type="InterPro" id="IPR027469">
    <property type="entry name" value="Cation_efflux_TMD_sf"/>
</dbReference>
<protein>
    <submittedName>
        <fullName evidence="9">Cation diffusion facilitator family transporter</fullName>
    </submittedName>
</protein>
<dbReference type="EMBL" id="CP003236">
    <property type="protein sequence ID" value="AFK54083.1"/>
    <property type="molecule type" value="Genomic_DNA"/>
</dbReference>
<evidence type="ECO:0000256" key="4">
    <source>
        <dbReference type="ARBA" id="ARBA00022989"/>
    </source>
</evidence>
<dbReference type="eggNOG" id="COG1230">
    <property type="taxonomic scope" value="Bacteria"/>
</dbReference>
<dbReference type="Pfam" id="PF01545">
    <property type="entry name" value="Cation_efflux"/>
    <property type="match status" value="1"/>
</dbReference>
<dbReference type="PATRIC" id="fig|1110502.3.peg.2310"/>
<keyword evidence="5" id="KW-0406">Ion transport</keyword>
<dbReference type="SUPFAM" id="SSF161111">
    <property type="entry name" value="Cation efflux protein transmembrane domain-like"/>
    <property type="match status" value="1"/>
</dbReference>
<dbReference type="Gene3D" id="1.20.1510.10">
    <property type="entry name" value="Cation efflux protein transmembrane domain"/>
    <property type="match status" value="1"/>
</dbReference>
<evidence type="ECO:0000256" key="7">
    <source>
        <dbReference type="SAM" id="Phobius"/>
    </source>
</evidence>
<proteinExistence type="predicted"/>
<evidence type="ECO:0000256" key="2">
    <source>
        <dbReference type="ARBA" id="ARBA00022448"/>
    </source>
</evidence>
<dbReference type="Proteomes" id="UP000005258">
    <property type="component" value="Chromosome"/>
</dbReference>
<feature type="transmembrane region" description="Helical" evidence="7">
    <location>
        <begin position="126"/>
        <end position="150"/>
    </location>
</feature>
<reference evidence="9 10" key="1">
    <citation type="journal article" date="2012" name="J. Am. Chem. Soc.">
        <title>Bacterial biosynthesis and maturation of the didemnin anti-cancer agents.</title>
        <authorList>
            <person name="Xu Y."/>
            <person name="Kersten R.D."/>
            <person name="Nam S.J."/>
            <person name="Lu L."/>
            <person name="Al-Suwailem A.M."/>
            <person name="Zheng H."/>
            <person name="Fenical W."/>
            <person name="Dorrestein P.C."/>
            <person name="Moore B.S."/>
            <person name="Qian P.Y."/>
        </authorList>
    </citation>
    <scope>NUCLEOTIDE SEQUENCE [LARGE SCALE GENOMIC DNA]</scope>
    <source>
        <strain evidence="9 10">KA081020-065</strain>
    </source>
</reference>
<gene>
    <name evidence="9" type="ordered locus">TMO_2245</name>
</gene>
<dbReference type="STRING" id="1110502.TMO_2245"/>
<dbReference type="AlphaFoldDB" id="I3TMU5"/>
<dbReference type="PANTHER" id="PTHR45755">
    <property type="match status" value="1"/>
</dbReference>
<name>I3TMU5_TISMK</name>
<dbReference type="KEGG" id="tmo:TMO_2245"/>
<comment type="subcellular location">
    <subcellularLocation>
        <location evidence="1">Membrane</location>
        <topology evidence="1">Multi-pass membrane protein</topology>
    </subcellularLocation>
</comment>
<evidence type="ECO:0000256" key="5">
    <source>
        <dbReference type="ARBA" id="ARBA00023065"/>
    </source>
</evidence>
<accession>I3TMU5</accession>
<dbReference type="GO" id="GO:0005385">
    <property type="term" value="F:zinc ion transmembrane transporter activity"/>
    <property type="evidence" value="ECO:0007669"/>
    <property type="project" value="InterPro"/>
</dbReference>
<dbReference type="InterPro" id="IPR045316">
    <property type="entry name" value="Msc2-like"/>
</dbReference>
<feature type="transmembrane region" description="Helical" evidence="7">
    <location>
        <begin position="204"/>
        <end position="224"/>
    </location>
</feature>
<keyword evidence="3 7" id="KW-0812">Transmembrane</keyword>
<feature type="transmembrane region" description="Helical" evidence="7">
    <location>
        <begin position="178"/>
        <end position="198"/>
    </location>
</feature>
<sequence length="312" mass="33922">MHGHTFADHQHDHVFLGAYHDRNARRTHWVILLTAVMMVGEITAGMLFGSMALLADGWHMATHAGALAITAFAYAFARRYARDARFTFGTGKVGELAGFASAIALGVTALLIGWESVERLIDPVPIAFGEAITVAVLGLAVNLASAWLLAGGGHDHHHGHAHEHHHHHDHQDQNLRAAYLHVLADALTSVLAIVALVVGRYLGWVWMDPVVGVVGALVIGRWAYGLLRDTAAVLLDAGADPRLAERVRGAIERGGDRISDLHLWRVGPGRHAAIIALVTSEPRDPEHYRTRVSDWPELAHVTVEVHRCSAPH</sequence>
<evidence type="ECO:0000256" key="3">
    <source>
        <dbReference type="ARBA" id="ARBA00022692"/>
    </source>
</evidence>
<dbReference type="HOGENOM" id="CLU_013430_1_0_5"/>
<keyword evidence="6 7" id="KW-0472">Membrane</keyword>
<feature type="domain" description="Cation efflux protein transmembrane" evidence="8">
    <location>
        <begin position="31"/>
        <end position="235"/>
    </location>
</feature>
<organism evidence="9 10">
    <name type="scientific">Tistrella mobilis (strain KA081020-065)</name>
    <dbReference type="NCBI Taxonomy" id="1110502"/>
    <lineage>
        <taxon>Bacteria</taxon>
        <taxon>Pseudomonadati</taxon>
        <taxon>Pseudomonadota</taxon>
        <taxon>Alphaproteobacteria</taxon>
        <taxon>Geminicoccales</taxon>
        <taxon>Geminicoccaceae</taxon>
        <taxon>Tistrella</taxon>
    </lineage>
</organism>
<feature type="transmembrane region" description="Helical" evidence="7">
    <location>
        <begin position="29"/>
        <end position="54"/>
    </location>
</feature>
<feature type="transmembrane region" description="Helical" evidence="7">
    <location>
        <begin position="60"/>
        <end position="81"/>
    </location>
</feature>
<keyword evidence="10" id="KW-1185">Reference proteome</keyword>
<evidence type="ECO:0000313" key="9">
    <source>
        <dbReference type="EMBL" id="AFK54083.1"/>
    </source>
</evidence>
<evidence type="ECO:0000256" key="1">
    <source>
        <dbReference type="ARBA" id="ARBA00004141"/>
    </source>
</evidence>
<keyword evidence="2" id="KW-0813">Transport</keyword>
<dbReference type="InterPro" id="IPR002524">
    <property type="entry name" value="Cation_efflux"/>
</dbReference>
<evidence type="ECO:0000256" key="6">
    <source>
        <dbReference type="ARBA" id="ARBA00023136"/>
    </source>
</evidence>
<dbReference type="GO" id="GO:0016020">
    <property type="term" value="C:membrane"/>
    <property type="evidence" value="ECO:0007669"/>
    <property type="project" value="UniProtKB-SubCell"/>
</dbReference>
<dbReference type="InterPro" id="IPR058533">
    <property type="entry name" value="Cation_efflux_TM"/>
</dbReference>